<dbReference type="InterPro" id="IPR014148">
    <property type="entry name" value="VirB9"/>
</dbReference>
<dbReference type="RefSeq" id="WP_222839626.1">
    <property type="nucleotide sequence ID" value="NZ_RBQE01000168.1"/>
</dbReference>
<evidence type="ECO:0000256" key="1">
    <source>
        <dbReference type="ARBA" id="ARBA00006135"/>
    </source>
</evidence>
<evidence type="ECO:0000256" key="2">
    <source>
        <dbReference type="ARBA" id="ARBA00022729"/>
    </source>
</evidence>
<dbReference type="InterPro" id="IPR038161">
    <property type="entry name" value="VirB9/CagX/TrbG_C_sf"/>
</dbReference>
<dbReference type="InterPro" id="IPR010258">
    <property type="entry name" value="Conjugal_tfr_TrbG/VirB9/CagX"/>
</dbReference>
<dbReference type="NCBIfam" id="TIGR02781">
    <property type="entry name" value="VirB9"/>
    <property type="match status" value="1"/>
</dbReference>
<dbReference type="InterPro" id="IPR033645">
    <property type="entry name" value="VirB9/CagX/TrbG_C"/>
</dbReference>
<evidence type="ECO:0000313" key="4">
    <source>
        <dbReference type="EMBL" id="RMP10445.1"/>
    </source>
</evidence>
<comment type="similarity">
    <text evidence="1">Belongs to the TrbG/VirB9 family.</text>
</comment>
<reference evidence="4 5" key="1">
    <citation type="submission" date="2018-08" db="EMBL/GenBank/DDBJ databases">
        <title>Recombination of ecologically and evolutionarily significant loci maintains genetic cohesion in the Pseudomonas syringae species complex.</title>
        <authorList>
            <person name="Dillon M."/>
            <person name="Thakur S."/>
            <person name="Almeida R.N.D."/>
            <person name="Weir B.S."/>
            <person name="Guttman D.S."/>
        </authorList>
    </citation>
    <scope>NUCLEOTIDE SEQUENCE [LARGE SCALE GENOMIC DNA]</scope>
    <source>
        <strain evidence="4 5">ICMP 3706</strain>
    </source>
</reference>
<dbReference type="Gene3D" id="2.60.40.2500">
    <property type="match status" value="1"/>
</dbReference>
<comment type="caution">
    <text evidence="4">The sequence shown here is derived from an EMBL/GenBank/DDBJ whole genome shotgun (WGS) entry which is preliminary data.</text>
</comment>
<dbReference type="EMBL" id="RBQE01000168">
    <property type="protein sequence ID" value="RMP10445.1"/>
    <property type="molecule type" value="Genomic_DNA"/>
</dbReference>
<evidence type="ECO:0000256" key="3">
    <source>
        <dbReference type="SAM" id="SignalP"/>
    </source>
</evidence>
<accession>A0A3M4AVV9</accession>
<feature type="signal peptide" evidence="3">
    <location>
        <begin position="1"/>
        <end position="22"/>
    </location>
</feature>
<name>A0A3M4AVV9_9PSED</name>
<feature type="chain" id="PRO_5017944650" evidence="3">
    <location>
        <begin position="23"/>
        <end position="297"/>
    </location>
</feature>
<dbReference type="Pfam" id="PF03524">
    <property type="entry name" value="CagX"/>
    <property type="match status" value="1"/>
</dbReference>
<protein>
    <submittedName>
        <fullName evidence="4">Uncharacterized protein</fullName>
    </submittedName>
</protein>
<organism evidence="4 5">
    <name type="scientific">Pseudomonas syringae pv. persicae</name>
    <dbReference type="NCBI Taxonomy" id="237306"/>
    <lineage>
        <taxon>Bacteria</taxon>
        <taxon>Pseudomonadati</taxon>
        <taxon>Pseudomonadota</taxon>
        <taxon>Gammaproteobacteria</taxon>
        <taxon>Pseudomonadales</taxon>
        <taxon>Pseudomonadaceae</taxon>
        <taxon>Pseudomonas</taxon>
    </lineage>
</organism>
<proteinExistence type="inferred from homology"/>
<sequence>MMKRLTLALAITVAVSATPVLALDVPRGSNYDERIQYVEYNDGDVVLVRAAVGLGARIVLAPGEQIQDVGSGFSQGWQFDWYDGENVLYVKPKSVKLSENQFVSPEAGKWDTNLMIKTNMRLYDFDLELLKTADAAASAVKNKRATYRLQFKYPADELAQARAKAEKQKTATKLDAKPAPMNWNYTMQIGDKSSGIAPTMAYDDGRFTYLRFPNNRAFPAAFLVAEDKTESLVNSHIDPSSPDVLVIHRVSPELVLRLGDMVVGVYNEDYDPDGVPPTDGTTVPGVKRVLKSAEVSK</sequence>
<dbReference type="CDD" id="cd06911">
    <property type="entry name" value="VirB9_CagX_TrbG"/>
    <property type="match status" value="1"/>
</dbReference>
<keyword evidence="2 3" id="KW-0732">Signal</keyword>
<gene>
    <name evidence="4" type="ORF">ALQ30_200134</name>
</gene>
<dbReference type="Proteomes" id="UP000281604">
    <property type="component" value="Unassembled WGS sequence"/>
</dbReference>
<evidence type="ECO:0000313" key="5">
    <source>
        <dbReference type="Proteomes" id="UP000281604"/>
    </source>
</evidence>
<dbReference type="AlphaFoldDB" id="A0A3M4AVV9"/>